<evidence type="ECO:0000256" key="2">
    <source>
        <dbReference type="ARBA" id="ARBA00010617"/>
    </source>
</evidence>
<comment type="cofactor">
    <cofactor evidence="1">
        <name>heme</name>
        <dbReference type="ChEBI" id="CHEBI:30413"/>
    </cofactor>
</comment>
<evidence type="ECO:0000256" key="1">
    <source>
        <dbReference type="ARBA" id="ARBA00001971"/>
    </source>
</evidence>
<dbReference type="PANTHER" id="PTHR46696:SF5">
    <property type="entry name" value="CYTOCHROME P450 BJ-1"/>
    <property type="match status" value="1"/>
</dbReference>
<sequence length="401" mass="45121">MTPYKLQSKQNLVNWSETANAYAALREDSDVVRVDFPFGGEGWMTTTYDLVKDFYTDPNYTVEFFGDEDFPRMRQTEKSTTLTQSFLSTDGEHHQTKRGVLMRHLTVKRVNALRPRTQEFVNQCLDDFEARGNPSDITSTIGKVLPMHVLCSILGMPTITDPVFIDACSAIVDSRVTSMEEVYEAYSKITPVFVELYERKKREPGEDLMSAMIQDTAEGKWTEDELRGMGMTLLTAAHDATGVMLNSCIEWLSYDVATFERLKREPEALPRAFEEMLRLLTVGISFPRARMAKEDAILGNTTIKRGESVGGSLLAANTDPAAFPNPLTFDMDRVDPARHVTFGLGPHACPGAQLARMEITLALQEIVKRYSRFENVLPSEGWRERALCKGSAEVVVEWGRS</sequence>
<dbReference type="AlphaFoldDB" id="A0A1H3TEA2"/>
<dbReference type="PROSITE" id="PS00086">
    <property type="entry name" value="CYTOCHROME_P450"/>
    <property type="match status" value="1"/>
</dbReference>
<keyword evidence="3 8" id="KW-0349">Heme</keyword>
<dbReference type="InterPro" id="IPR036396">
    <property type="entry name" value="Cyt_P450_sf"/>
</dbReference>
<dbReference type="InterPro" id="IPR002397">
    <property type="entry name" value="Cyt_P450_B"/>
</dbReference>
<dbReference type="InterPro" id="IPR001128">
    <property type="entry name" value="Cyt_P450"/>
</dbReference>
<dbReference type="Pfam" id="PF00067">
    <property type="entry name" value="p450"/>
    <property type="match status" value="1"/>
</dbReference>
<evidence type="ECO:0000256" key="7">
    <source>
        <dbReference type="ARBA" id="ARBA00023033"/>
    </source>
</evidence>
<dbReference type="FunFam" id="1.10.630.10:FF:000018">
    <property type="entry name" value="Cytochrome P450 monooxygenase"/>
    <property type="match status" value="1"/>
</dbReference>
<keyword evidence="6 8" id="KW-0408">Iron</keyword>
<dbReference type="Gene3D" id="1.10.630.10">
    <property type="entry name" value="Cytochrome P450"/>
    <property type="match status" value="1"/>
</dbReference>
<dbReference type="GO" id="GO:0016705">
    <property type="term" value="F:oxidoreductase activity, acting on paired donors, with incorporation or reduction of molecular oxygen"/>
    <property type="evidence" value="ECO:0007669"/>
    <property type="project" value="InterPro"/>
</dbReference>
<comment type="similarity">
    <text evidence="2 8">Belongs to the cytochrome P450 family.</text>
</comment>
<evidence type="ECO:0000256" key="6">
    <source>
        <dbReference type="ARBA" id="ARBA00023004"/>
    </source>
</evidence>
<name>A0A1H3TEA2_9MICO</name>
<evidence type="ECO:0000256" key="3">
    <source>
        <dbReference type="ARBA" id="ARBA00022617"/>
    </source>
</evidence>
<evidence type="ECO:0000256" key="4">
    <source>
        <dbReference type="ARBA" id="ARBA00022723"/>
    </source>
</evidence>
<keyword evidence="7 8" id="KW-0503">Monooxygenase</keyword>
<evidence type="ECO:0000256" key="8">
    <source>
        <dbReference type="RuleBase" id="RU000461"/>
    </source>
</evidence>
<reference evidence="9 10" key="1">
    <citation type="submission" date="2016-10" db="EMBL/GenBank/DDBJ databases">
        <authorList>
            <person name="de Groot N.N."/>
        </authorList>
    </citation>
    <scope>NUCLEOTIDE SEQUENCE [LARGE SCALE GENOMIC DNA]</scope>
    <source>
        <strain evidence="9 10">CGMCC 4.3491</strain>
    </source>
</reference>
<dbReference type="GO" id="GO:0004497">
    <property type="term" value="F:monooxygenase activity"/>
    <property type="evidence" value="ECO:0007669"/>
    <property type="project" value="UniProtKB-KW"/>
</dbReference>
<dbReference type="SUPFAM" id="SSF48264">
    <property type="entry name" value="Cytochrome P450"/>
    <property type="match status" value="1"/>
</dbReference>
<evidence type="ECO:0000256" key="5">
    <source>
        <dbReference type="ARBA" id="ARBA00023002"/>
    </source>
</evidence>
<dbReference type="PRINTS" id="PR00359">
    <property type="entry name" value="BP450"/>
</dbReference>
<organism evidence="9 10">
    <name type="scientific">Herbiconiux ginsengi</name>
    <dbReference type="NCBI Taxonomy" id="381665"/>
    <lineage>
        <taxon>Bacteria</taxon>
        <taxon>Bacillati</taxon>
        <taxon>Actinomycetota</taxon>
        <taxon>Actinomycetes</taxon>
        <taxon>Micrococcales</taxon>
        <taxon>Microbacteriaceae</taxon>
        <taxon>Herbiconiux</taxon>
    </lineage>
</organism>
<proteinExistence type="inferred from homology"/>
<gene>
    <name evidence="9" type="ORF">SAMN05216554_4094</name>
</gene>
<dbReference type="GO" id="GO:0020037">
    <property type="term" value="F:heme binding"/>
    <property type="evidence" value="ECO:0007669"/>
    <property type="project" value="InterPro"/>
</dbReference>
<keyword evidence="5 8" id="KW-0560">Oxidoreductase</keyword>
<evidence type="ECO:0000313" key="9">
    <source>
        <dbReference type="EMBL" id="SDZ48151.1"/>
    </source>
</evidence>
<dbReference type="OrthoDB" id="502624at2"/>
<accession>A0A1H3TEA2</accession>
<keyword evidence="10" id="KW-1185">Reference proteome</keyword>
<dbReference type="GO" id="GO:0005506">
    <property type="term" value="F:iron ion binding"/>
    <property type="evidence" value="ECO:0007669"/>
    <property type="project" value="InterPro"/>
</dbReference>
<protein>
    <submittedName>
        <fullName evidence="9">Nocardicin N-oxygenase</fullName>
    </submittedName>
</protein>
<dbReference type="InterPro" id="IPR017972">
    <property type="entry name" value="Cyt_P450_CS"/>
</dbReference>
<dbReference type="PANTHER" id="PTHR46696">
    <property type="entry name" value="P450, PUTATIVE (EUROFUNG)-RELATED"/>
    <property type="match status" value="1"/>
</dbReference>
<dbReference type="STRING" id="381665.SAMN05216554_4094"/>
<keyword evidence="4 8" id="KW-0479">Metal-binding</keyword>
<evidence type="ECO:0000313" key="10">
    <source>
        <dbReference type="Proteomes" id="UP000198891"/>
    </source>
</evidence>
<dbReference type="EMBL" id="FNPZ01000005">
    <property type="protein sequence ID" value="SDZ48151.1"/>
    <property type="molecule type" value="Genomic_DNA"/>
</dbReference>
<dbReference type="Proteomes" id="UP000198891">
    <property type="component" value="Unassembled WGS sequence"/>
</dbReference>